<keyword evidence="7" id="KW-1185">Reference proteome</keyword>
<sequence length="205" mass="23565">MRKWTLLFWIILLTGNAACSQKKHKDMSNLQEAVLAGGCFWCTEAMFKQLKGVDHVESGYAGGTVINPTYEQVCSGTTGHAEVIKIWYDPNVITFTGLLEVFFKTHDPTTLNRQGNDVGTQYRSAIFYRNEEEKKISEEIIKELDASGYYSDKIVTSLEPLNNYFAAENYHQDYFRVKGDQNPYCQMVVKPKLEKFEKVFKDKIK</sequence>
<dbReference type="Proteomes" id="UP000007435">
    <property type="component" value="Chromosome"/>
</dbReference>
<dbReference type="GO" id="GO:0008113">
    <property type="term" value="F:peptide-methionine (S)-S-oxide reductase activity"/>
    <property type="evidence" value="ECO:0007669"/>
    <property type="project" value="UniProtKB-UniRule"/>
</dbReference>
<evidence type="ECO:0000259" key="5">
    <source>
        <dbReference type="Pfam" id="PF01625"/>
    </source>
</evidence>
<dbReference type="PANTHER" id="PTHR43774:SF1">
    <property type="entry name" value="PEPTIDE METHIONINE SULFOXIDE REDUCTASE MSRA 2"/>
    <property type="match status" value="1"/>
</dbReference>
<evidence type="ECO:0000256" key="2">
    <source>
        <dbReference type="ARBA" id="ARBA00047806"/>
    </source>
</evidence>
<name>E4RQE6_LEAB4</name>
<comment type="catalytic activity">
    <reaction evidence="2 4">
        <text>L-methionyl-[protein] + [thioredoxin]-disulfide + H2O = L-methionyl-(S)-S-oxide-[protein] + [thioredoxin]-dithiol</text>
        <dbReference type="Rhea" id="RHEA:14217"/>
        <dbReference type="Rhea" id="RHEA-COMP:10698"/>
        <dbReference type="Rhea" id="RHEA-COMP:10700"/>
        <dbReference type="Rhea" id="RHEA-COMP:12313"/>
        <dbReference type="Rhea" id="RHEA-COMP:12315"/>
        <dbReference type="ChEBI" id="CHEBI:15377"/>
        <dbReference type="ChEBI" id="CHEBI:16044"/>
        <dbReference type="ChEBI" id="CHEBI:29950"/>
        <dbReference type="ChEBI" id="CHEBI:44120"/>
        <dbReference type="ChEBI" id="CHEBI:50058"/>
        <dbReference type="EC" id="1.8.4.11"/>
    </reaction>
</comment>
<evidence type="ECO:0000256" key="1">
    <source>
        <dbReference type="ARBA" id="ARBA00023002"/>
    </source>
</evidence>
<feature type="domain" description="Peptide methionine sulphoxide reductase MsrA" evidence="5">
    <location>
        <begin position="32"/>
        <end position="185"/>
    </location>
</feature>
<dbReference type="RefSeq" id="WP_013409388.1">
    <property type="nucleotide sequence ID" value="NC_014655.1"/>
</dbReference>
<dbReference type="GO" id="GO:0033744">
    <property type="term" value="F:L-methionine:thioredoxin-disulfide S-oxidoreductase activity"/>
    <property type="evidence" value="ECO:0007669"/>
    <property type="project" value="RHEA"/>
</dbReference>
<gene>
    <name evidence="4" type="primary">msrA</name>
    <name evidence="6" type="ordered locus">Lbys_2692</name>
</gene>
<dbReference type="PANTHER" id="PTHR43774">
    <property type="entry name" value="PEPTIDE METHIONINE SULFOXIDE REDUCTASE"/>
    <property type="match status" value="1"/>
</dbReference>
<dbReference type="eggNOG" id="COG0225">
    <property type="taxonomic scope" value="Bacteria"/>
</dbReference>
<dbReference type="Gene3D" id="3.30.1060.10">
    <property type="entry name" value="Peptide methionine sulphoxide reductase MsrA"/>
    <property type="match status" value="1"/>
</dbReference>
<comment type="catalytic activity">
    <reaction evidence="3 4">
        <text>[thioredoxin]-disulfide + L-methionine + H2O = L-methionine (S)-S-oxide + [thioredoxin]-dithiol</text>
        <dbReference type="Rhea" id="RHEA:19993"/>
        <dbReference type="Rhea" id="RHEA-COMP:10698"/>
        <dbReference type="Rhea" id="RHEA-COMP:10700"/>
        <dbReference type="ChEBI" id="CHEBI:15377"/>
        <dbReference type="ChEBI" id="CHEBI:29950"/>
        <dbReference type="ChEBI" id="CHEBI:50058"/>
        <dbReference type="ChEBI" id="CHEBI:57844"/>
        <dbReference type="ChEBI" id="CHEBI:58772"/>
        <dbReference type="EC" id="1.8.4.11"/>
    </reaction>
</comment>
<protein>
    <recommendedName>
        <fullName evidence="4">Peptide methionine sulfoxide reductase MsrA</fullName>
        <shortName evidence="4">Protein-methionine-S-oxide reductase</shortName>
        <ecNumber evidence="4">1.8.4.11</ecNumber>
    </recommendedName>
    <alternativeName>
        <fullName evidence="4">Peptide-methionine (S)-S-oxide reductase</fullName>
        <shortName evidence="4">Peptide Met(O) reductase</shortName>
    </alternativeName>
</protein>
<dbReference type="InterPro" id="IPR036509">
    <property type="entry name" value="Met_Sox_Rdtase_MsrA_sf"/>
</dbReference>
<accession>E4RQE6</accession>
<dbReference type="KEGG" id="lby:Lbys_2692"/>
<keyword evidence="1 4" id="KW-0560">Oxidoreductase</keyword>
<reference evidence="6 7" key="2">
    <citation type="journal article" date="2011" name="Stand. Genomic Sci.">
        <title>Complete genome sequence of Leadbetterella byssophila type strain (4M15).</title>
        <authorList>
            <person name="Abt B."/>
            <person name="Teshima H."/>
            <person name="Lucas S."/>
            <person name="Lapidus A."/>
            <person name="Del Rio T.G."/>
            <person name="Nolan M."/>
            <person name="Tice H."/>
            <person name="Cheng J.F."/>
            <person name="Pitluck S."/>
            <person name="Liolios K."/>
            <person name="Pagani I."/>
            <person name="Ivanova N."/>
            <person name="Mavromatis K."/>
            <person name="Pati A."/>
            <person name="Tapia R."/>
            <person name="Han C."/>
            <person name="Goodwin L."/>
            <person name="Chen A."/>
            <person name="Palaniappan K."/>
            <person name="Land M."/>
            <person name="Hauser L."/>
            <person name="Chang Y.J."/>
            <person name="Jeffries C.D."/>
            <person name="Rohde M."/>
            <person name="Goker M."/>
            <person name="Tindall B.J."/>
            <person name="Detter J.C."/>
            <person name="Woyke T."/>
            <person name="Bristow J."/>
            <person name="Eisen J.A."/>
            <person name="Markowitz V."/>
            <person name="Hugenholtz P."/>
            <person name="Klenk H.P."/>
            <person name="Kyrpides N.C."/>
        </authorList>
    </citation>
    <scope>NUCLEOTIDE SEQUENCE [LARGE SCALE GENOMIC DNA]</scope>
    <source>
        <strain evidence="7">DSM 17132 / JCM 16389 / KACC 11308 / NBRC 106382 / 4M15</strain>
    </source>
</reference>
<dbReference type="EC" id="1.8.4.11" evidence="4"/>
<organism evidence="6 7">
    <name type="scientific">Leadbetterella byssophila (strain DSM 17132 / JCM 16389 / KACC 11308 / NBRC 106382 / 4M15)</name>
    <dbReference type="NCBI Taxonomy" id="649349"/>
    <lineage>
        <taxon>Bacteria</taxon>
        <taxon>Pseudomonadati</taxon>
        <taxon>Bacteroidota</taxon>
        <taxon>Cytophagia</taxon>
        <taxon>Cytophagales</taxon>
        <taxon>Leadbetterellaceae</taxon>
        <taxon>Leadbetterella</taxon>
    </lineage>
</organism>
<proteinExistence type="inferred from homology"/>
<dbReference type="OrthoDB" id="4174719at2"/>
<dbReference type="NCBIfam" id="TIGR00401">
    <property type="entry name" value="msrA"/>
    <property type="match status" value="1"/>
</dbReference>
<dbReference type="InterPro" id="IPR002569">
    <property type="entry name" value="Met_Sox_Rdtase_MsrA_dom"/>
</dbReference>
<evidence type="ECO:0000313" key="7">
    <source>
        <dbReference type="Proteomes" id="UP000007435"/>
    </source>
</evidence>
<dbReference type="HOGENOM" id="CLU_031040_10_0_10"/>
<reference key="1">
    <citation type="submission" date="2010-11" db="EMBL/GenBank/DDBJ databases">
        <title>The complete genome of Leadbetterella byssophila DSM 17132.</title>
        <authorList>
            <consortium name="US DOE Joint Genome Institute (JGI-PGF)"/>
            <person name="Lucas S."/>
            <person name="Copeland A."/>
            <person name="Lapidus A."/>
            <person name="Glavina del Rio T."/>
            <person name="Dalin E."/>
            <person name="Tice H."/>
            <person name="Bruce D."/>
            <person name="Goodwin L."/>
            <person name="Pitluck S."/>
            <person name="Kyrpides N."/>
            <person name="Mavromatis K."/>
            <person name="Ivanova N."/>
            <person name="Teshima H."/>
            <person name="Brettin T."/>
            <person name="Detter J.C."/>
            <person name="Han C."/>
            <person name="Tapia R."/>
            <person name="Land M."/>
            <person name="Hauser L."/>
            <person name="Markowitz V."/>
            <person name="Cheng J.-F."/>
            <person name="Hugenholtz P."/>
            <person name="Woyke T."/>
            <person name="Wu D."/>
            <person name="Tindall B."/>
            <person name="Pomrenke H.G."/>
            <person name="Brambilla E."/>
            <person name="Klenk H.-P."/>
            <person name="Eisen J.A."/>
        </authorList>
    </citation>
    <scope>NUCLEOTIDE SEQUENCE [LARGE SCALE GENOMIC DNA]</scope>
    <source>
        <strain>DSM 17132</strain>
    </source>
</reference>
<dbReference type="AlphaFoldDB" id="E4RQE6"/>
<dbReference type="EMBL" id="CP002305">
    <property type="protein sequence ID" value="ADQ18354.1"/>
    <property type="molecule type" value="Genomic_DNA"/>
</dbReference>
<evidence type="ECO:0000256" key="4">
    <source>
        <dbReference type="HAMAP-Rule" id="MF_01401"/>
    </source>
</evidence>
<dbReference type="STRING" id="649349.Lbys_2692"/>
<dbReference type="Pfam" id="PF01625">
    <property type="entry name" value="PMSR"/>
    <property type="match status" value="1"/>
</dbReference>
<dbReference type="SUPFAM" id="SSF55068">
    <property type="entry name" value="Peptide methionine sulfoxide reductase"/>
    <property type="match status" value="1"/>
</dbReference>
<evidence type="ECO:0000256" key="3">
    <source>
        <dbReference type="ARBA" id="ARBA00048782"/>
    </source>
</evidence>
<feature type="active site" evidence="4">
    <location>
        <position position="39"/>
    </location>
</feature>
<comment type="similarity">
    <text evidence="4">Belongs to the MsrA Met sulfoxide reductase family.</text>
</comment>
<evidence type="ECO:0000313" key="6">
    <source>
        <dbReference type="EMBL" id="ADQ18354.1"/>
    </source>
</evidence>
<comment type="function">
    <text evidence="4">Has an important function as a repair enzyme for proteins that have been inactivated by oxidation. Catalyzes the reversible oxidation-reduction of methionine sulfoxide in proteins to methionine.</text>
</comment>
<dbReference type="HAMAP" id="MF_01401">
    <property type="entry name" value="MsrA"/>
    <property type="match status" value="1"/>
</dbReference>